<organism evidence="1 2">
    <name type="scientific">Streptomyces tunisiensis</name>
    <dbReference type="NCBI Taxonomy" id="948699"/>
    <lineage>
        <taxon>Bacteria</taxon>
        <taxon>Bacillati</taxon>
        <taxon>Actinomycetota</taxon>
        <taxon>Actinomycetes</taxon>
        <taxon>Kitasatosporales</taxon>
        <taxon>Streptomycetaceae</taxon>
        <taxon>Streptomyces</taxon>
    </lineage>
</organism>
<dbReference type="EMBL" id="BAABBU010000032">
    <property type="protein sequence ID" value="GAA4148666.1"/>
    <property type="molecule type" value="Genomic_DNA"/>
</dbReference>
<protein>
    <submittedName>
        <fullName evidence="1">Uncharacterized protein</fullName>
    </submittedName>
</protein>
<evidence type="ECO:0000313" key="1">
    <source>
        <dbReference type="EMBL" id="GAA4148666.1"/>
    </source>
</evidence>
<gene>
    <name evidence="1" type="ORF">GCM10022285_57000</name>
</gene>
<reference evidence="2" key="1">
    <citation type="journal article" date="2019" name="Int. J. Syst. Evol. Microbiol.">
        <title>The Global Catalogue of Microorganisms (GCM) 10K type strain sequencing project: providing services to taxonomists for standard genome sequencing and annotation.</title>
        <authorList>
            <consortium name="The Broad Institute Genomics Platform"/>
            <consortium name="The Broad Institute Genome Sequencing Center for Infectious Disease"/>
            <person name="Wu L."/>
            <person name="Ma J."/>
        </authorList>
    </citation>
    <scope>NUCLEOTIDE SEQUENCE [LARGE SCALE GENOMIC DNA]</scope>
    <source>
        <strain evidence="2">JCM 17589</strain>
    </source>
</reference>
<name>A0ABP7Z6Z7_9ACTN</name>
<keyword evidence="2" id="KW-1185">Reference proteome</keyword>
<proteinExistence type="predicted"/>
<evidence type="ECO:0000313" key="2">
    <source>
        <dbReference type="Proteomes" id="UP001501845"/>
    </source>
</evidence>
<dbReference type="Proteomes" id="UP001501845">
    <property type="component" value="Unassembled WGS sequence"/>
</dbReference>
<sequence>MIWCPRCEQGWVVACRIRGRQEQFLVCEECDTVWESGEPENTPPFVILEQYLARFGLSALWCNLERI</sequence>
<comment type="caution">
    <text evidence="1">The sequence shown here is derived from an EMBL/GenBank/DDBJ whole genome shotgun (WGS) entry which is preliminary data.</text>
</comment>
<accession>A0ABP7Z6Z7</accession>